<keyword evidence="2" id="KW-1185">Reference proteome</keyword>
<sequence>MWRKPPPPLNWLNFFGPWRANVARYVARKGLAACTAELALEQSLALLLFAAPALAADDGLVVGQASRRRHNRAGQALASVRDSHEYAPEEAEARAAKAGMWAADFLPPWEWRALAPGH</sequence>
<proteinExistence type="predicted"/>
<dbReference type="Proteomes" id="UP000637002">
    <property type="component" value="Unassembled WGS sequence"/>
</dbReference>
<dbReference type="EMBL" id="BMGG01000005">
    <property type="protein sequence ID" value="GGC68885.1"/>
    <property type="molecule type" value="Genomic_DNA"/>
</dbReference>
<dbReference type="AlphaFoldDB" id="A0A916UCP8"/>
<evidence type="ECO:0000313" key="2">
    <source>
        <dbReference type="Proteomes" id="UP000637002"/>
    </source>
</evidence>
<reference evidence="1" key="2">
    <citation type="submission" date="2020-09" db="EMBL/GenBank/DDBJ databases">
        <authorList>
            <person name="Sun Q."/>
            <person name="Zhou Y."/>
        </authorList>
    </citation>
    <scope>NUCLEOTIDE SEQUENCE</scope>
    <source>
        <strain evidence="1">CGMCC 1.12919</strain>
    </source>
</reference>
<protein>
    <recommendedName>
        <fullName evidence="3">TNase-like domain-containing protein</fullName>
    </recommendedName>
</protein>
<accession>A0A916UCP8</accession>
<name>A0A916UCP8_9HYPH</name>
<gene>
    <name evidence="1" type="ORF">GCM10010994_29310</name>
</gene>
<comment type="caution">
    <text evidence="1">The sequence shown here is derived from an EMBL/GenBank/DDBJ whole genome shotgun (WGS) entry which is preliminary data.</text>
</comment>
<reference evidence="1" key="1">
    <citation type="journal article" date="2014" name="Int. J. Syst. Evol. Microbiol.">
        <title>Complete genome sequence of Corynebacterium casei LMG S-19264T (=DSM 44701T), isolated from a smear-ripened cheese.</title>
        <authorList>
            <consortium name="US DOE Joint Genome Institute (JGI-PGF)"/>
            <person name="Walter F."/>
            <person name="Albersmeier A."/>
            <person name="Kalinowski J."/>
            <person name="Ruckert C."/>
        </authorList>
    </citation>
    <scope>NUCLEOTIDE SEQUENCE</scope>
    <source>
        <strain evidence="1">CGMCC 1.12919</strain>
    </source>
</reference>
<evidence type="ECO:0000313" key="1">
    <source>
        <dbReference type="EMBL" id="GGC68885.1"/>
    </source>
</evidence>
<evidence type="ECO:0008006" key="3">
    <source>
        <dbReference type="Google" id="ProtNLM"/>
    </source>
</evidence>
<organism evidence="1 2">
    <name type="scientific">Chelatococcus reniformis</name>
    <dbReference type="NCBI Taxonomy" id="1494448"/>
    <lineage>
        <taxon>Bacteria</taxon>
        <taxon>Pseudomonadati</taxon>
        <taxon>Pseudomonadota</taxon>
        <taxon>Alphaproteobacteria</taxon>
        <taxon>Hyphomicrobiales</taxon>
        <taxon>Chelatococcaceae</taxon>
        <taxon>Chelatococcus</taxon>
    </lineage>
</organism>